<dbReference type="InterPro" id="IPR000727">
    <property type="entry name" value="T_SNARE_dom"/>
</dbReference>
<dbReference type="InterPro" id="IPR010989">
    <property type="entry name" value="SNARE"/>
</dbReference>
<dbReference type="Pfam" id="PF14523">
    <property type="entry name" value="Syntaxin_2"/>
    <property type="match status" value="1"/>
</dbReference>
<keyword evidence="5" id="KW-0472">Membrane</keyword>
<reference evidence="7 8" key="1">
    <citation type="submission" date="2023-09" db="EMBL/GenBank/DDBJ databases">
        <title>Nesidiocoris tenuis whole genome shotgun sequence.</title>
        <authorList>
            <person name="Shibata T."/>
            <person name="Shimoda M."/>
            <person name="Kobayashi T."/>
            <person name="Uehara T."/>
        </authorList>
    </citation>
    <scope>NUCLEOTIDE SEQUENCE [LARGE SCALE GENOMIC DNA]</scope>
    <source>
        <strain evidence="7 8">Japan</strain>
    </source>
</reference>
<keyword evidence="3" id="KW-0532">Neurotransmitter transport</keyword>
<dbReference type="Gene3D" id="1.20.5.110">
    <property type="match status" value="1"/>
</dbReference>
<dbReference type="InterPro" id="IPR045242">
    <property type="entry name" value="Syntaxin"/>
</dbReference>
<dbReference type="PROSITE" id="PS00914">
    <property type="entry name" value="SYNTAXIN"/>
    <property type="match status" value="1"/>
</dbReference>
<keyword evidence="5" id="KW-1133">Transmembrane helix</keyword>
<dbReference type="EMBL" id="AP028918">
    <property type="protein sequence ID" value="BES99205.1"/>
    <property type="molecule type" value="Genomic_DNA"/>
</dbReference>
<keyword evidence="8" id="KW-1185">Reference proteome</keyword>
<feature type="transmembrane region" description="Helical" evidence="5">
    <location>
        <begin position="255"/>
        <end position="276"/>
    </location>
</feature>
<dbReference type="InterPro" id="IPR006012">
    <property type="entry name" value="Syntaxin/epimorphin_CS"/>
</dbReference>
<evidence type="ECO:0000259" key="6">
    <source>
        <dbReference type="PROSITE" id="PS50192"/>
    </source>
</evidence>
<dbReference type="InterPro" id="IPR006011">
    <property type="entry name" value="Syntaxin_N"/>
</dbReference>
<dbReference type="Gene3D" id="1.20.58.70">
    <property type="match status" value="1"/>
</dbReference>
<evidence type="ECO:0000313" key="7">
    <source>
        <dbReference type="EMBL" id="BES99205.1"/>
    </source>
</evidence>
<dbReference type="SMART" id="SM00397">
    <property type="entry name" value="t_SNARE"/>
    <property type="match status" value="1"/>
</dbReference>
<organism evidence="7 8">
    <name type="scientific">Nesidiocoris tenuis</name>
    <dbReference type="NCBI Taxonomy" id="355587"/>
    <lineage>
        <taxon>Eukaryota</taxon>
        <taxon>Metazoa</taxon>
        <taxon>Ecdysozoa</taxon>
        <taxon>Arthropoda</taxon>
        <taxon>Hexapoda</taxon>
        <taxon>Insecta</taxon>
        <taxon>Pterygota</taxon>
        <taxon>Neoptera</taxon>
        <taxon>Paraneoptera</taxon>
        <taxon>Hemiptera</taxon>
        <taxon>Heteroptera</taxon>
        <taxon>Panheteroptera</taxon>
        <taxon>Cimicomorpha</taxon>
        <taxon>Miridae</taxon>
        <taxon>Dicyphina</taxon>
        <taxon>Nesidiocoris</taxon>
    </lineage>
</organism>
<evidence type="ECO:0000256" key="5">
    <source>
        <dbReference type="SAM" id="Phobius"/>
    </source>
</evidence>
<comment type="similarity">
    <text evidence="2">Belongs to the syntaxin family.</text>
</comment>
<feature type="domain" description="T-SNARE coiled-coil homology" evidence="6">
    <location>
        <begin position="181"/>
        <end position="243"/>
    </location>
</feature>
<keyword evidence="3" id="KW-0813">Transport</keyword>
<dbReference type="PANTHER" id="PTHR19957:SF38">
    <property type="entry name" value="LD27581P"/>
    <property type="match status" value="1"/>
</dbReference>
<feature type="region of interest" description="Disordered" evidence="4">
    <location>
        <begin position="1"/>
        <end position="29"/>
    </location>
</feature>
<sequence length="277" mass="30517">MANPSNKNNYGSINADRVPTVGFSGSGTRNDPRKILNLVDSVTSEIFQLNSERKSLEQWTKSLGTAKDSQELRNKILNAETNISEQVGRAAQKLGSLNSCSRGADKAMKLQVSKLVDDFQETATLCSNAQKSALNKLRTTYLPSEVALMENKSGQESASYLLAGQTTAELRQATAALEFDTGLLKERELRIATIEKNIIDVNQIMIAISVKVNQQSEDINSIEDAIESTHEDVERAERELEKSAAYVGRRRRRNFFLLSIAVVAAFVLALIIAISLH</sequence>
<evidence type="ECO:0000256" key="4">
    <source>
        <dbReference type="SAM" id="MobiDB-lite"/>
    </source>
</evidence>
<name>A0ABN7B486_9HEMI</name>
<keyword evidence="5" id="KW-0812">Transmembrane</keyword>
<accession>A0ABN7B486</accession>
<feature type="compositionally biased region" description="Polar residues" evidence="4">
    <location>
        <begin position="1"/>
        <end position="12"/>
    </location>
</feature>
<gene>
    <name evidence="7" type="ORF">NTJ_12022</name>
</gene>
<comment type="subcellular location">
    <subcellularLocation>
        <location evidence="1">Membrane</location>
        <topology evidence="1">Single-pass type IV membrane protein</topology>
    </subcellularLocation>
</comment>
<evidence type="ECO:0000256" key="2">
    <source>
        <dbReference type="ARBA" id="ARBA00009063"/>
    </source>
</evidence>
<dbReference type="PROSITE" id="PS50192">
    <property type="entry name" value="T_SNARE"/>
    <property type="match status" value="1"/>
</dbReference>
<evidence type="ECO:0000256" key="1">
    <source>
        <dbReference type="ARBA" id="ARBA00004211"/>
    </source>
</evidence>
<dbReference type="PANTHER" id="PTHR19957">
    <property type="entry name" value="SYNTAXIN"/>
    <property type="match status" value="1"/>
</dbReference>
<protein>
    <submittedName>
        <fullName evidence="7">Syntaxin</fullName>
    </submittedName>
</protein>
<evidence type="ECO:0000313" key="8">
    <source>
        <dbReference type="Proteomes" id="UP001307889"/>
    </source>
</evidence>
<proteinExistence type="inferred from homology"/>
<dbReference type="Proteomes" id="UP001307889">
    <property type="component" value="Chromosome 10"/>
</dbReference>
<evidence type="ECO:0000256" key="3">
    <source>
        <dbReference type="ARBA" id="ARBA00022775"/>
    </source>
</evidence>
<dbReference type="SUPFAM" id="SSF47661">
    <property type="entry name" value="t-snare proteins"/>
    <property type="match status" value="1"/>
</dbReference>